<dbReference type="InterPro" id="IPR009057">
    <property type="entry name" value="Homeodomain-like_sf"/>
</dbReference>
<dbReference type="CDD" id="cd00086">
    <property type="entry name" value="homeodomain"/>
    <property type="match status" value="1"/>
</dbReference>
<dbReference type="PROSITE" id="PS50071">
    <property type="entry name" value="HOMEOBOX_2"/>
    <property type="match status" value="1"/>
</dbReference>
<dbReference type="GeneID" id="8238333"/>
<evidence type="ECO:0000313" key="7">
    <source>
        <dbReference type="Proteomes" id="UP000009046"/>
    </source>
</evidence>
<organism>
    <name type="scientific">Pediculus humanus subsp. corporis</name>
    <name type="common">Body louse</name>
    <dbReference type="NCBI Taxonomy" id="121224"/>
    <lineage>
        <taxon>Eukaryota</taxon>
        <taxon>Metazoa</taxon>
        <taxon>Ecdysozoa</taxon>
        <taxon>Arthropoda</taxon>
        <taxon>Hexapoda</taxon>
        <taxon>Insecta</taxon>
        <taxon>Pterygota</taxon>
        <taxon>Neoptera</taxon>
        <taxon>Paraneoptera</taxon>
        <taxon>Psocodea</taxon>
        <taxon>Troctomorpha</taxon>
        <taxon>Phthiraptera</taxon>
        <taxon>Anoplura</taxon>
        <taxon>Pediculidae</taxon>
        <taxon>Pediculus</taxon>
    </lineage>
</organism>
<dbReference type="VEuPathDB" id="VectorBase:PHUM118950"/>
<dbReference type="GO" id="GO:0005634">
    <property type="term" value="C:nucleus"/>
    <property type="evidence" value="ECO:0007669"/>
    <property type="project" value="UniProtKB-SubCell"/>
</dbReference>
<dbReference type="InParanoid" id="E0VDL4"/>
<gene>
    <name evidence="6" type="primary">8238333</name>
    <name evidence="5" type="ORF">Phum_PHUM118950</name>
</gene>
<evidence type="ECO:0000313" key="6">
    <source>
        <dbReference type="EnsemblMetazoa" id="PHUM118950-PA"/>
    </source>
</evidence>
<dbReference type="eggNOG" id="KOG0485">
    <property type="taxonomic scope" value="Eukaryota"/>
</dbReference>
<protein>
    <submittedName>
        <fullName evidence="5 6">Nk homeobox protein, putative</fullName>
    </submittedName>
</protein>
<dbReference type="Proteomes" id="UP000009046">
    <property type="component" value="Unassembled WGS sequence"/>
</dbReference>
<dbReference type="RefSeq" id="XP_002424208.1">
    <property type="nucleotide sequence ID" value="XM_002424163.1"/>
</dbReference>
<dbReference type="Pfam" id="PF00046">
    <property type="entry name" value="Homeodomain"/>
    <property type="match status" value="1"/>
</dbReference>
<dbReference type="EnsemblMetazoa" id="PHUM118950-RA">
    <property type="protein sequence ID" value="PHUM118950-PA"/>
    <property type="gene ID" value="PHUM118950"/>
</dbReference>
<name>E0VDL4_PEDHC</name>
<keyword evidence="7" id="KW-1185">Reference proteome</keyword>
<proteinExistence type="predicted"/>
<dbReference type="OrthoDB" id="6159439at2759"/>
<comment type="subcellular location">
    <subcellularLocation>
        <location evidence="1 2 3">Nucleus</location>
    </subcellularLocation>
</comment>
<dbReference type="EMBL" id="DS235079">
    <property type="protein sequence ID" value="EEB11470.1"/>
    <property type="molecule type" value="Genomic_DNA"/>
</dbReference>
<evidence type="ECO:0000256" key="3">
    <source>
        <dbReference type="RuleBase" id="RU000682"/>
    </source>
</evidence>
<reference evidence="6" key="3">
    <citation type="submission" date="2020-05" db="UniProtKB">
        <authorList>
            <consortium name="EnsemblMetazoa"/>
        </authorList>
    </citation>
    <scope>IDENTIFICATION</scope>
    <source>
        <strain evidence="6">USDA</strain>
    </source>
</reference>
<sequence length="114" mass="13637">MHKLTVQNVVIKIWFQNRRTKWKRKYTNDVEILAQQYYSSLGSFAPRPMFLGDRLWLFNYQSNPYHHHSIIPFIPSQFQSQNYLQSSNITQNSQTVLLHQFPIGCNQINLNENH</sequence>
<dbReference type="HOGENOM" id="CLU_2124017_0_0_1"/>
<feature type="DNA-binding region" description="Homeobox" evidence="2">
    <location>
        <begin position="3"/>
        <end position="26"/>
    </location>
</feature>
<reference evidence="5" key="2">
    <citation type="submission" date="2007-04" db="EMBL/GenBank/DDBJ databases">
        <title>The genome of the human body louse.</title>
        <authorList>
            <consortium name="The Human Body Louse Genome Consortium"/>
            <person name="Kirkness E."/>
            <person name="Walenz B."/>
            <person name="Hass B."/>
            <person name="Bruggner R."/>
            <person name="Strausberg R."/>
        </authorList>
    </citation>
    <scope>NUCLEOTIDE SEQUENCE</scope>
    <source>
        <strain evidence="5">USDA</strain>
    </source>
</reference>
<dbReference type="EMBL" id="AAZO01001398">
    <property type="status" value="NOT_ANNOTATED_CDS"/>
    <property type="molecule type" value="Genomic_DNA"/>
</dbReference>
<keyword evidence="2 3" id="KW-0539">Nucleus</keyword>
<evidence type="ECO:0000256" key="2">
    <source>
        <dbReference type="PROSITE-ProRule" id="PRU00108"/>
    </source>
</evidence>
<reference evidence="5" key="1">
    <citation type="submission" date="2007-04" db="EMBL/GenBank/DDBJ databases">
        <title>Annotation of Pediculus humanus corporis strain USDA.</title>
        <authorList>
            <person name="Kirkness E."/>
            <person name="Hannick L."/>
            <person name="Hass B."/>
            <person name="Bruggner R."/>
            <person name="Lawson D."/>
            <person name="Bidwell S."/>
            <person name="Joardar V."/>
            <person name="Caler E."/>
            <person name="Walenz B."/>
            <person name="Inman J."/>
            <person name="Schobel S."/>
            <person name="Galinsky K."/>
            <person name="Amedeo P."/>
            <person name="Strausberg R."/>
        </authorList>
    </citation>
    <scope>NUCLEOTIDE SEQUENCE</scope>
    <source>
        <strain evidence="5">USDA</strain>
    </source>
</reference>
<evidence type="ECO:0000256" key="1">
    <source>
        <dbReference type="ARBA" id="ARBA00004123"/>
    </source>
</evidence>
<dbReference type="CTD" id="8238333"/>
<evidence type="ECO:0000313" key="5">
    <source>
        <dbReference type="EMBL" id="EEB11470.1"/>
    </source>
</evidence>
<dbReference type="AlphaFoldDB" id="E0VDL4"/>
<dbReference type="SUPFAM" id="SSF46689">
    <property type="entry name" value="Homeodomain-like"/>
    <property type="match status" value="1"/>
</dbReference>
<keyword evidence="2 3" id="KW-0371">Homeobox</keyword>
<dbReference type="InterPro" id="IPR001356">
    <property type="entry name" value="HD"/>
</dbReference>
<dbReference type="KEGG" id="phu:Phum_PHUM118950"/>
<dbReference type="Gene3D" id="1.10.10.60">
    <property type="entry name" value="Homeodomain-like"/>
    <property type="match status" value="1"/>
</dbReference>
<dbReference type="STRING" id="121224.E0VDL4"/>
<dbReference type="GO" id="GO:0003677">
    <property type="term" value="F:DNA binding"/>
    <property type="evidence" value="ECO:0007669"/>
    <property type="project" value="UniProtKB-UniRule"/>
</dbReference>
<keyword evidence="2 3" id="KW-0238">DNA-binding</keyword>
<accession>E0VDL4</accession>
<evidence type="ECO:0000259" key="4">
    <source>
        <dbReference type="PROSITE" id="PS50071"/>
    </source>
</evidence>
<feature type="domain" description="Homeobox" evidence="4">
    <location>
        <begin position="1"/>
        <end position="25"/>
    </location>
</feature>